<protein>
    <submittedName>
        <fullName evidence="2">Tetratricopeptide repeat protein</fullName>
    </submittedName>
</protein>
<dbReference type="PROSITE" id="PS50005">
    <property type="entry name" value="TPR"/>
    <property type="match status" value="1"/>
</dbReference>
<accession>A0ABU7GJV7</accession>
<dbReference type="EMBL" id="JAZDQV010000021">
    <property type="protein sequence ID" value="MEE1878521.1"/>
    <property type="molecule type" value="Genomic_DNA"/>
</dbReference>
<keyword evidence="1" id="KW-0802">TPR repeat</keyword>
<proteinExistence type="predicted"/>
<reference evidence="2 3" key="1">
    <citation type="submission" date="2024-01" db="EMBL/GenBank/DDBJ databases">
        <title>The genome sequence of Erythrobacteraceae sp. strain 1XM1-14.</title>
        <authorList>
            <person name="Liu Y."/>
        </authorList>
    </citation>
    <scope>NUCLEOTIDE SEQUENCE [LARGE SCALE GENOMIC DNA]</scope>
    <source>
        <strain evidence="2 3">1XM1-14</strain>
    </source>
</reference>
<dbReference type="InterPro" id="IPR019734">
    <property type="entry name" value="TPR_rpt"/>
</dbReference>
<organism evidence="2 3">
    <name type="scientific">Altererythrobacter litoralis</name>
    <dbReference type="NCBI Taxonomy" id="3113904"/>
    <lineage>
        <taxon>Bacteria</taxon>
        <taxon>Pseudomonadati</taxon>
        <taxon>Pseudomonadota</taxon>
        <taxon>Alphaproteobacteria</taxon>
        <taxon>Sphingomonadales</taxon>
        <taxon>Erythrobacteraceae</taxon>
        <taxon>Altererythrobacter</taxon>
    </lineage>
</organism>
<dbReference type="RefSeq" id="WP_354145584.1">
    <property type="nucleotide sequence ID" value="NZ_JAZDQV010000021.1"/>
</dbReference>
<dbReference type="SMART" id="SM00028">
    <property type="entry name" value="TPR"/>
    <property type="match status" value="1"/>
</dbReference>
<dbReference type="Gene3D" id="1.25.40.10">
    <property type="entry name" value="Tetratricopeptide repeat domain"/>
    <property type="match status" value="1"/>
</dbReference>
<dbReference type="Proteomes" id="UP001343492">
    <property type="component" value="Unassembled WGS sequence"/>
</dbReference>
<evidence type="ECO:0000313" key="3">
    <source>
        <dbReference type="Proteomes" id="UP001343492"/>
    </source>
</evidence>
<keyword evidence="3" id="KW-1185">Reference proteome</keyword>
<comment type="caution">
    <text evidence="2">The sequence shown here is derived from an EMBL/GenBank/DDBJ whole genome shotgun (WGS) entry which is preliminary data.</text>
</comment>
<dbReference type="InterPro" id="IPR011990">
    <property type="entry name" value="TPR-like_helical_dom_sf"/>
</dbReference>
<feature type="repeat" description="TPR" evidence="1">
    <location>
        <begin position="262"/>
        <end position="295"/>
    </location>
</feature>
<name>A0ABU7GJV7_9SPHN</name>
<evidence type="ECO:0000313" key="2">
    <source>
        <dbReference type="EMBL" id="MEE1878521.1"/>
    </source>
</evidence>
<dbReference type="SUPFAM" id="SSF48452">
    <property type="entry name" value="TPR-like"/>
    <property type="match status" value="1"/>
</dbReference>
<sequence>MKKTIGICTLIYAGSALQAETLPVEGIFAGEANIDARVQTIAFEGFGGDAGPELSFLLSDILSAVEINGQPWFAIVPAATLAELHSGVNEDAEGKAIDTGPTAVLQGSARTEFWEESAGVKKVISCGKKERGDCVEKRKEVYDCHLLSVGYRPMLRLVASDGTLLYESNKYLKTYQKYCEDEAAAPNPDDLLNSLAAQYAYSVRVDLAPQFRSDKFRISENRKGMSGDDARSFKKAIQLTKSDQLAACVAFNELEAANPAHVSVLLNIGLCHESQGDLQLARDYYNRTLDLNSGKDEAQAGLDRVVSRLIARQQVSEHFSSY</sequence>
<gene>
    <name evidence="2" type="ORF">VRS74_12610</name>
</gene>
<evidence type="ECO:0000256" key="1">
    <source>
        <dbReference type="PROSITE-ProRule" id="PRU00339"/>
    </source>
</evidence>